<accession>A0A0V1MU49</accession>
<comment type="caution">
    <text evidence="2">The sequence shown here is derived from an EMBL/GenBank/DDBJ whole genome shotgun (WGS) entry which is preliminary data.</text>
</comment>
<gene>
    <name evidence="2" type="ORF">T10_6801</name>
</gene>
<dbReference type="GO" id="GO:0003677">
    <property type="term" value="F:DNA binding"/>
    <property type="evidence" value="ECO:0007669"/>
    <property type="project" value="InterPro"/>
</dbReference>
<dbReference type="SMART" id="SM00391">
    <property type="entry name" value="MBD"/>
    <property type="match status" value="1"/>
</dbReference>
<dbReference type="Pfam" id="PF01429">
    <property type="entry name" value="MBD"/>
    <property type="match status" value="1"/>
</dbReference>
<proteinExistence type="predicted"/>
<dbReference type="SUPFAM" id="SSF54171">
    <property type="entry name" value="DNA-binding domain"/>
    <property type="match status" value="1"/>
</dbReference>
<evidence type="ECO:0000313" key="3">
    <source>
        <dbReference type="Proteomes" id="UP000054843"/>
    </source>
</evidence>
<feature type="domain" description="MBD" evidence="1">
    <location>
        <begin position="181"/>
        <end position="250"/>
    </location>
</feature>
<evidence type="ECO:0000259" key="1">
    <source>
        <dbReference type="PROSITE" id="PS50982"/>
    </source>
</evidence>
<dbReference type="Proteomes" id="UP000054843">
    <property type="component" value="Unassembled WGS sequence"/>
</dbReference>
<evidence type="ECO:0000313" key="2">
    <source>
        <dbReference type="EMBL" id="KRZ74974.1"/>
    </source>
</evidence>
<dbReference type="AlphaFoldDB" id="A0A0V1MU49"/>
<dbReference type="PROSITE" id="PS50982">
    <property type="entry name" value="MBD"/>
    <property type="match status" value="1"/>
</dbReference>
<dbReference type="InterPro" id="IPR016177">
    <property type="entry name" value="DNA-bd_dom_sf"/>
</dbReference>
<reference evidence="2 3" key="1">
    <citation type="submission" date="2015-01" db="EMBL/GenBank/DDBJ databases">
        <title>Evolution of Trichinella species and genotypes.</title>
        <authorList>
            <person name="Korhonen P.K."/>
            <person name="Edoardo P."/>
            <person name="Giuseppe L.R."/>
            <person name="Gasser R.B."/>
        </authorList>
    </citation>
    <scope>NUCLEOTIDE SEQUENCE [LARGE SCALE GENOMIC DNA]</scope>
    <source>
        <strain evidence="2">ISS1980</strain>
    </source>
</reference>
<dbReference type="STRING" id="268474.A0A0V1MU49"/>
<dbReference type="Gene3D" id="3.30.890.10">
    <property type="entry name" value="Methyl-cpg-binding Protein 2, Chain A"/>
    <property type="match status" value="1"/>
</dbReference>
<dbReference type="EMBL" id="JYDO01000043">
    <property type="protein sequence ID" value="KRZ74974.1"/>
    <property type="molecule type" value="Genomic_DNA"/>
</dbReference>
<sequence length="309" mass="35075">MHDVDLSSAVLQYNLFKLPIRCCNVNMGYVCKINSPFAERACRNMNNTDRGSLSYECIKARHERGDTSIDGIIEELEFLLKDSETVKKQISESLGAPREVLEIYGLALPEETAENVDDDQNLIQQLCLPGTSEQFITQQGVVRRKRKMRKKSIFKAVNPVKCKPSKKVKVRRRKALDIADLTPQQKEPYEKPELVLRALPSKSTSADVYYISPSGIKFRSSKEVERFASMNPQSMNGLGPENFTFRRYLLGTASPLEYKRDAGFRFGTKAKFARTMEVKIKIENPEIDNNDVLRVNPNVVDSNPEDVTS</sequence>
<name>A0A0V1MU49_9BILA</name>
<organism evidence="2 3">
    <name type="scientific">Trichinella papuae</name>
    <dbReference type="NCBI Taxonomy" id="268474"/>
    <lineage>
        <taxon>Eukaryota</taxon>
        <taxon>Metazoa</taxon>
        <taxon>Ecdysozoa</taxon>
        <taxon>Nematoda</taxon>
        <taxon>Enoplea</taxon>
        <taxon>Dorylaimia</taxon>
        <taxon>Trichinellida</taxon>
        <taxon>Trichinellidae</taxon>
        <taxon>Trichinella</taxon>
    </lineage>
</organism>
<dbReference type="OrthoDB" id="61560at2759"/>
<dbReference type="InterPro" id="IPR001739">
    <property type="entry name" value="Methyl_CpG_DNA-bd"/>
</dbReference>
<keyword evidence="3" id="KW-1185">Reference proteome</keyword>
<protein>
    <recommendedName>
        <fullName evidence="1">MBD domain-containing protein</fullName>
    </recommendedName>
</protein>